<dbReference type="InterPro" id="IPR011989">
    <property type="entry name" value="ARM-like"/>
</dbReference>
<evidence type="ECO:0000259" key="2">
    <source>
        <dbReference type="PROSITE" id="PS51394"/>
    </source>
</evidence>
<dbReference type="PROSITE" id="PS51394">
    <property type="entry name" value="PFU"/>
    <property type="match status" value="1"/>
</dbReference>
<sequence length="382" mass="42141">MKWVCVGQAMGSGRGKPKPKKTELDGKMYDHVTKVFITEQHSVMLGWNEDDDPQDVVDSFAALYSLTEDLKYQVFEFVKPKTNPNAIAARKEREKREKLAAAMRHVPNWEKFGFQLFADTSKLGPMRKRLQKTLDAKADATATEKKGFALMMSNLENTSQYHSSKFTADERSFIVSALQWKGKDLLPVLDALRVLMQHADAVKTLSEDSKVRELLLAHLNDPAATKHQLMLSLRVLANLVARRPRADKERKHGEAPQDVVQFITSAVAGSTRCVDTKADLPVRTAATVFLSNVICWIGMNKVKADALTKSIVDICIPALLAGGGKSNMIYYLLVATASAARLKPEIKAYIAPKVTGVPAAVKGALTQSVVEALADFRKVFGV</sequence>
<evidence type="ECO:0000259" key="3">
    <source>
        <dbReference type="PROSITE" id="PS51396"/>
    </source>
</evidence>
<dbReference type="Gene3D" id="3.10.20.870">
    <property type="entry name" value="PFU (PLAA family ubiquitin binding), C-terminal domain"/>
    <property type="match status" value="1"/>
</dbReference>
<dbReference type="Gene3D" id="1.25.10.10">
    <property type="entry name" value="Leucine-rich Repeat Variant"/>
    <property type="match status" value="1"/>
</dbReference>
<dbReference type="InterPro" id="IPR013535">
    <property type="entry name" value="PUL_dom"/>
</dbReference>
<dbReference type="InterPro" id="IPR015155">
    <property type="entry name" value="PFU"/>
</dbReference>
<evidence type="ECO:0000313" key="4">
    <source>
        <dbReference type="EMBL" id="CAD9777540.1"/>
    </source>
</evidence>
<name>A0A7S2XH73_9EUKA</name>
<reference evidence="4" key="1">
    <citation type="submission" date="2021-01" db="EMBL/GenBank/DDBJ databases">
        <authorList>
            <person name="Corre E."/>
            <person name="Pelletier E."/>
            <person name="Niang G."/>
            <person name="Scheremetjew M."/>
            <person name="Finn R."/>
            <person name="Kale V."/>
            <person name="Holt S."/>
            <person name="Cochrane G."/>
            <person name="Meng A."/>
            <person name="Brown T."/>
            <person name="Cohen L."/>
        </authorList>
    </citation>
    <scope>NUCLEOTIDE SEQUENCE</scope>
    <source>
        <strain evidence="4">CCMP622</strain>
    </source>
</reference>
<organism evidence="4">
    <name type="scientific">Lotharella oceanica</name>
    <dbReference type="NCBI Taxonomy" id="641309"/>
    <lineage>
        <taxon>Eukaryota</taxon>
        <taxon>Sar</taxon>
        <taxon>Rhizaria</taxon>
        <taxon>Cercozoa</taxon>
        <taxon>Chlorarachniophyceae</taxon>
        <taxon>Lotharella</taxon>
    </lineage>
</organism>
<dbReference type="Pfam" id="PF09070">
    <property type="entry name" value="PFU"/>
    <property type="match status" value="1"/>
</dbReference>
<dbReference type="PROSITE" id="PS51396">
    <property type="entry name" value="PUL"/>
    <property type="match status" value="1"/>
</dbReference>
<proteinExistence type="predicted"/>
<dbReference type="EMBL" id="HBHP01035034">
    <property type="protein sequence ID" value="CAD9777540.1"/>
    <property type="molecule type" value="Transcribed_RNA"/>
</dbReference>
<comment type="subcellular location">
    <subcellularLocation>
        <location evidence="1">Cytoplasm</location>
    </subcellularLocation>
</comment>
<gene>
    <name evidence="4" type="ORF">LSP00402_LOCUS21556</name>
</gene>
<dbReference type="GO" id="GO:0005737">
    <property type="term" value="C:cytoplasm"/>
    <property type="evidence" value="ECO:0007669"/>
    <property type="project" value="UniProtKB-SubCell"/>
</dbReference>
<protein>
    <recommendedName>
        <fullName evidence="5">PUL domain-containing protein</fullName>
    </recommendedName>
</protein>
<feature type="domain" description="PUL" evidence="3">
    <location>
        <begin position="104"/>
        <end position="382"/>
    </location>
</feature>
<accession>A0A7S2XH73</accession>
<feature type="domain" description="PFU" evidence="2">
    <location>
        <begin position="1"/>
        <end position="92"/>
    </location>
</feature>
<dbReference type="InterPro" id="IPR038122">
    <property type="entry name" value="PFU_sf"/>
</dbReference>
<evidence type="ECO:0008006" key="5">
    <source>
        <dbReference type="Google" id="ProtNLM"/>
    </source>
</evidence>
<dbReference type="AlphaFoldDB" id="A0A7S2XH73"/>
<evidence type="ECO:0000256" key="1">
    <source>
        <dbReference type="ARBA" id="ARBA00004496"/>
    </source>
</evidence>
<dbReference type="Pfam" id="PF08324">
    <property type="entry name" value="PUL"/>
    <property type="match status" value="1"/>
</dbReference>